<dbReference type="GO" id="GO:0016462">
    <property type="term" value="F:pyrophosphatase activity"/>
    <property type="evidence" value="ECO:0007669"/>
    <property type="project" value="TreeGrafter"/>
</dbReference>
<accession>A0A366MWY2</accession>
<evidence type="ECO:0000259" key="1">
    <source>
        <dbReference type="Pfam" id="PF02541"/>
    </source>
</evidence>
<dbReference type="Pfam" id="PF02541">
    <property type="entry name" value="Ppx-GppA"/>
    <property type="match status" value="1"/>
</dbReference>
<dbReference type="AlphaFoldDB" id="A0A366MWY2"/>
<sequence>MKDIISIDLGSNSFRVLKYDGENHKILDEYHQVVGLADGLISTGLISKEAQERVVNALKIASYKLNFNLKDAVCVTTAAMRKAKNAKEVLEYFQKQTGVNFNIINSDEEARLTLLAVKYALKREKIDSKNFILLDIGGGSTELIINKDKEFFSRSFDFGIVTMTQKNSENNSLKNDLDIRKDEVKEFLKSIDFKLQDFSFVATAGTPTTLAAIKLGIDYFNYDRNLVNGTKIYYEDLEKSLSILKTKSIEETTRLVGKGRVEFMEVGTYIYKIFFEVLNKNESIVFDDGLREGVAIDFTLKCKN</sequence>
<dbReference type="Proteomes" id="UP000252669">
    <property type="component" value="Unassembled WGS sequence"/>
</dbReference>
<dbReference type="CDD" id="cd24054">
    <property type="entry name" value="ASKHA_NBD_AaPPX-GppA_MtPPX2-like"/>
    <property type="match status" value="1"/>
</dbReference>
<organism evidence="2 3">
    <name type="scientific">Aliarcobacter vitoriensis</name>
    <dbReference type="NCBI Taxonomy" id="2011099"/>
    <lineage>
        <taxon>Bacteria</taxon>
        <taxon>Pseudomonadati</taxon>
        <taxon>Campylobacterota</taxon>
        <taxon>Epsilonproteobacteria</taxon>
        <taxon>Campylobacterales</taxon>
        <taxon>Arcobacteraceae</taxon>
        <taxon>Aliarcobacter</taxon>
    </lineage>
</organism>
<dbReference type="PANTHER" id="PTHR30005:SF0">
    <property type="entry name" value="RETROGRADE REGULATION PROTEIN 2"/>
    <property type="match status" value="1"/>
</dbReference>
<comment type="caution">
    <text evidence="2">The sequence shown here is derived from an EMBL/GenBank/DDBJ whole genome shotgun (WGS) entry which is preliminary data.</text>
</comment>
<keyword evidence="3" id="KW-1185">Reference proteome</keyword>
<dbReference type="EMBL" id="PDKB01000002">
    <property type="protein sequence ID" value="RBQ29922.1"/>
    <property type="molecule type" value="Genomic_DNA"/>
</dbReference>
<dbReference type="InterPro" id="IPR003695">
    <property type="entry name" value="Ppx_GppA_N"/>
</dbReference>
<dbReference type="RefSeq" id="WP_113892552.1">
    <property type="nucleotide sequence ID" value="NZ_JANJGA010000003.1"/>
</dbReference>
<dbReference type="InterPro" id="IPR043129">
    <property type="entry name" value="ATPase_NBD"/>
</dbReference>
<gene>
    <name evidence="2" type="ORF">CRU91_01190</name>
</gene>
<dbReference type="PANTHER" id="PTHR30005">
    <property type="entry name" value="EXOPOLYPHOSPHATASE"/>
    <property type="match status" value="1"/>
</dbReference>
<feature type="domain" description="Ppx/GppA phosphatase N-terminal" evidence="1">
    <location>
        <begin position="24"/>
        <end position="299"/>
    </location>
</feature>
<reference evidence="2 3" key="1">
    <citation type="submission" date="2017-10" db="EMBL/GenBank/DDBJ databases">
        <title>Genomics of the genus Arcobacter.</title>
        <authorList>
            <person name="Perez-Cataluna A."/>
            <person name="Figueras M.J."/>
        </authorList>
    </citation>
    <scope>NUCLEOTIDE SEQUENCE [LARGE SCALE GENOMIC DNA]</scope>
    <source>
        <strain evidence="2 3">CECT 9230</strain>
    </source>
</reference>
<dbReference type="Gene3D" id="3.30.420.150">
    <property type="entry name" value="Exopolyphosphatase. Domain 2"/>
    <property type="match status" value="1"/>
</dbReference>
<evidence type="ECO:0000313" key="3">
    <source>
        <dbReference type="Proteomes" id="UP000252669"/>
    </source>
</evidence>
<protein>
    <submittedName>
        <fullName evidence="2">Exopolyphosphatase</fullName>
    </submittedName>
</protein>
<proteinExistence type="predicted"/>
<dbReference type="InterPro" id="IPR050273">
    <property type="entry name" value="GppA/Ppx_hydrolase"/>
</dbReference>
<dbReference type="OrthoDB" id="9793035at2"/>
<dbReference type="Gene3D" id="3.30.420.40">
    <property type="match status" value="1"/>
</dbReference>
<name>A0A366MWY2_9BACT</name>
<evidence type="ECO:0000313" key="2">
    <source>
        <dbReference type="EMBL" id="RBQ29922.1"/>
    </source>
</evidence>
<dbReference type="SUPFAM" id="SSF53067">
    <property type="entry name" value="Actin-like ATPase domain"/>
    <property type="match status" value="2"/>
</dbReference>